<evidence type="ECO:0000313" key="2">
    <source>
        <dbReference type="EnsemblPlants" id="OMERI07G23740.1"/>
    </source>
</evidence>
<dbReference type="PANTHER" id="PTHR33703">
    <property type="entry name" value="OS07G0691300 PROTEIN"/>
    <property type="match status" value="1"/>
</dbReference>
<evidence type="ECO:0000256" key="1">
    <source>
        <dbReference type="SAM" id="MobiDB-lite"/>
    </source>
</evidence>
<organism evidence="2">
    <name type="scientific">Oryza meridionalis</name>
    <dbReference type="NCBI Taxonomy" id="40149"/>
    <lineage>
        <taxon>Eukaryota</taxon>
        <taxon>Viridiplantae</taxon>
        <taxon>Streptophyta</taxon>
        <taxon>Embryophyta</taxon>
        <taxon>Tracheophyta</taxon>
        <taxon>Spermatophyta</taxon>
        <taxon>Magnoliopsida</taxon>
        <taxon>Liliopsida</taxon>
        <taxon>Poales</taxon>
        <taxon>Poaceae</taxon>
        <taxon>BOP clade</taxon>
        <taxon>Oryzoideae</taxon>
        <taxon>Oryzeae</taxon>
        <taxon>Oryzinae</taxon>
        <taxon>Oryza</taxon>
    </lineage>
</organism>
<accession>A0A0E0EGG6</accession>
<dbReference type="HOGENOM" id="CLU_081111_0_0_1"/>
<dbReference type="EnsemblPlants" id="OMERI07G23740.1">
    <property type="protein sequence ID" value="OMERI07G23740.1"/>
    <property type="gene ID" value="OMERI07G23740"/>
</dbReference>
<dbReference type="STRING" id="40149.A0A0E0EGG6"/>
<dbReference type="InterPro" id="IPR032710">
    <property type="entry name" value="NTF2-like_dom_sf"/>
</dbReference>
<feature type="region of interest" description="Disordered" evidence="1">
    <location>
        <begin position="1"/>
        <end position="39"/>
    </location>
</feature>
<evidence type="ECO:0000313" key="3">
    <source>
        <dbReference type="Proteomes" id="UP000008021"/>
    </source>
</evidence>
<dbReference type="Pfam" id="PF07107">
    <property type="entry name" value="WI12"/>
    <property type="match status" value="1"/>
</dbReference>
<dbReference type="Gene3D" id="3.10.450.50">
    <property type="match status" value="1"/>
</dbReference>
<dbReference type="AlphaFoldDB" id="A0A0E0EGG6"/>
<feature type="compositionally biased region" description="Polar residues" evidence="1">
    <location>
        <begin position="1"/>
        <end position="13"/>
    </location>
</feature>
<dbReference type="Proteomes" id="UP000008021">
    <property type="component" value="Chromosome 7"/>
</dbReference>
<dbReference type="Gramene" id="OMERI07G23740.1">
    <property type="protein sequence ID" value="OMERI07G23740.1"/>
    <property type="gene ID" value="OMERI07G23740"/>
</dbReference>
<dbReference type="PANTHER" id="PTHR33703:SF22">
    <property type="entry name" value="WOUND-INDUCED PROTEIN 1"/>
    <property type="match status" value="1"/>
</dbReference>
<reference evidence="2" key="1">
    <citation type="submission" date="2015-04" db="UniProtKB">
        <authorList>
            <consortium name="EnsemblPlants"/>
        </authorList>
    </citation>
    <scope>IDENTIFICATION</scope>
</reference>
<keyword evidence="3" id="KW-1185">Reference proteome</keyword>
<dbReference type="InterPro" id="IPR009798">
    <property type="entry name" value="Wun1-like"/>
</dbReference>
<feature type="compositionally biased region" description="Acidic residues" evidence="1">
    <location>
        <begin position="82"/>
        <end position="99"/>
    </location>
</feature>
<feature type="region of interest" description="Disordered" evidence="1">
    <location>
        <begin position="80"/>
        <end position="101"/>
    </location>
</feature>
<name>A0A0E0EGG6_9ORYZ</name>
<evidence type="ECO:0008006" key="4">
    <source>
        <dbReference type="Google" id="ProtNLM"/>
    </source>
</evidence>
<dbReference type="SUPFAM" id="SSF54427">
    <property type="entry name" value="NTF2-like"/>
    <property type="match status" value="1"/>
</dbReference>
<reference evidence="2" key="2">
    <citation type="submission" date="2018-05" db="EMBL/GenBank/DDBJ databases">
        <title>OmerRS3 (Oryza meridionalis Reference Sequence Version 3).</title>
        <authorList>
            <person name="Zhang J."/>
            <person name="Kudrna D."/>
            <person name="Lee S."/>
            <person name="Talag J."/>
            <person name="Welchert J."/>
            <person name="Wing R.A."/>
        </authorList>
    </citation>
    <scope>NUCLEOTIDE SEQUENCE [LARGE SCALE GENOMIC DNA]</scope>
    <source>
        <strain evidence="2">cv. OR44</strain>
    </source>
</reference>
<protein>
    <recommendedName>
        <fullName evidence="4">Wound-induced protein 1</fullName>
    </recommendedName>
</protein>
<proteinExistence type="predicted"/>
<sequence>MGSRHSICSSPLLSSIKARRSKSLEPTQPTPHRARHLPPSLGFLLFNSRLVSSRSNPTPGLASQELASRQDQLLLLHQRDREEEDDDDDDDLEESESESEQQRNQWLVIRLYEAINGRDHGAAHALLAPDLEWWYHGPPASHHMMRLLTGCASPSSSSFRFRPLSVHALPASDVVIAEGVTGRYHDSYWVHAWTVGNGVITHLREYLNTDLTVTRLPPTRCLWQSHRPDLPALLLAL</sequence>